<reference evidence="1 2" key="1">
    <citation type="submission" date="2021-12" db="EMBL/GenBank/DDBJ databases">
        <title>Genome sequence of Kibdelosporangium philippinense ATCC 49844.</title>
        <authorList>
            <person name="Fedorov E.A."/>
            <person name="Omeragic M."/>
            <person name="Shalygina K.F."/>
            <person name="Maclea K.S."/>
        </authorList>
    </citation>
    <scope>NUCLEOTIDE SEQUENCE [LARGE SCALE GENOMIC DNA]</scope>
    <source>
        <strain evidence="1 2">ATCC 49844</strain>
    </source>
</reference>
<dbReference type="Proteomes" id="UP001521150">
    <property type="component" value="Unassembled WGS sequence"/>
</dbReference>
<accession>A0ABS8ZB77</accession>
<protein>
    <recommendedName>
        <fullName evidence="3">EamA domain-containing protein</fullName>
    </recommendedName>
</protein>
<name>A0ABS8ZB77_9PSEU</name>
<proteinExistence type="predicted"/>
<sequence length="95" mass="10358">MRLLAATNLAILYLVWGSTYLAITAAVRTSPPLFGMGIRFLVAGFILLDRVRVGDLQVCLVIQREGCHGHAGVLRRRAGGRPLRGEDSVRSTPSR</sequence>
<dbReference type="EMBL" id="JAJVCN010000001">
    <property type="protein sequence ID" value="MCE7004288.1"/>
    <property type="molecule type" value="Genomic_DNA"/>
</dbReference>
<comment type="caution">
    <text evidence="1">The sequence shown here is derived from an EMBL/GenBank/DDBJ whole genome shotgun (WGS) entry which is preliminary data.</text>
</comment>
<keyword evidence="2" id="KW-1185">Reference proteome</keyword>
<evidence type="ECO:0000313" key="2">
    <source>
        <dbReference type="Proteomes" id="UP001521150"/>
    </source>
</evidence>
<evidence type="ECO:0008006" key="3">
    <source>
        <dbReference type="Google" id="ProtNLM"/>
    </source>
</evidence>
<organism evidence="1 2">
    <name type="scientific">Kibdelosporangium philippinense</name>
    <dbReference type="NCBI Taxonomy" id="211113"/>
    <lineage>
        <taxon>Bacteria</taxon>
        <taxon>Bacillati</taxon>
        <taxon>Actinomycetota</taxon>
        <taxon>Actinomycetes</taxon>
        <taxon>Pseudonocardiales</taxon>
        <taxon>Pseudonocardiaceae</taxon>
        <taxon>Kibdelosporangium</taxon>
    </lineage>
</organism>
<dbReference type="RefSeq" id="WP_233725815.1">
    <property type="nucleotide sequence ID" value="NZ_JAJVCN010000001.1"/>
</dbReference>
<evidence type="ECO:0000313" key="1">
    <source>
        <dbReference type="EMBL" id="MCE7004288.1"/>
    </source>
</evidence>
<gene>
    <name evidence="1" type="ORF">LWC34_15800</name>
</gene>